<reference evidence="12 13" key="1">
    <citation type="submission" date="2017-03" db="EMBL/GenBank/DDBJ databases">
        <title>Genome sequence of Methanobrevibacter wosei.</title>
        <authorList>
            <person name="Poehlein A."/>
            <person name="Seedorf H."/>
            <person name="Daniel R."/>
        </authorList>
    </citation>
    <scope>NUCLEOTIDE SEQUENCE [LARGE SCALE GENOMIC DNA]</scope>
    <source>
        <strain evidence="12 13">DSM 11979</strain>
    </source>
</reference>
<keyword evidence="6 8" id="KW-0460">Magnesium</keyword>
<feature type="binding site" evidence="8">
    <location>
        <begin position="35"/>
        <end position="42"/>
    </location>
    <ligand>
        <name>ATP</name>
        <dbReference type="ChEBI" id="CHEBI:30616"/>
    </ligand>
</feature>
<dbReference type="GO" id="GO:0009435">
    <property type="term" value="P:NAD+ biosynthetic process"/>
    <property type="evidence" value="ECO:0007669"/>
    <property type="project" value="UniProtKB-UniRule"/>
</dbReference>
<evidence type="ECO:0000256" key="7">
    <source>
        <dbReference type="ARBA" id="ARBA00023027"/>
    </source>
</evidence>
<dbReference type="InterPro" id="IPR014729">
    <property type="entry name" value="Rossmann-like_a/b/a_fold"/>
</dbReference>
<dbReference type="SUPFAM" id="SSF52402">
    <property type="entry name" value="Adenine nucleotide alpha hydrolases-like"/>
    <property type="match status" value="1"/>
</dbReference>
<keyword evidence="4 8" id="KW-0547">Nucleotide-binding</keyword>
<dbReference type="GO" id="GO:0005524">
    <property type="term" value="F:ATP binding"/>
    <property type="evidence" value="ECO:0007669"/>
    <property type="project" value="UniProtKB-UniRule"/>
</dbReference>
<dbReference type="UniPathway" id="UPA00253">
    <property type="reaction ID" value="UER00333"/>
</dbReference>
<dbReference type="CDD" id="cd00553">
    <property type="entry name" value="NAD_synthase"/>
    <property type="match status" value="1"/>
</dbReference>
<dbReference type="AlphaFoldDB" id="A0A2U1S6G2"/>
<comment type="subunit">
    <text evidence="8">Homodimer.</text>
</comment>
<keyword evidence="5 8" id="KW-0067">ATP-binding</keyword>
<organism evidence="12 13">
    <name type="scientific">Methanobrevibacter woesei</name>
    <dbReference type="NCBI Taxonomy" id="190976"/>
    <lineage>
        <taxon>Archaea</taxon>
        <taxon>Methanobacteriati</taxon>
        <taxon>Methanobacteriota</taxon>
        <taxon>Methanomada group</taxon>
        <taxon>Methanobacteria</taxon>
        <taxon>Methanobacteriales</taxon>
        <taxon>Methanobacteriaceae</taxon>
        <taxon>Methanobrevibacter</taxon>
    </lineage>
</organism>
<feature type="binding site" evidence="8">
    <location>
        <position position="169"/>
    </location>
    <ligand>
        <name>ATP</name>
        <dbReference type="ChEBI" id="CHEBI:30616"/>
    </ligand>
</feature>
<dbReference type="OrthoDB" id="39312at2157"/>
<feature type="domain" description="NAD/GMP synthase" evidence="11">
    <location>
        <begin position="14"/>
        <end position="256"/>
    </location>
</feature>
<comment type="function">
    <text evidence="8">Catalyzes the ATP-dependent amidation of deamido-NAD to form NAD. Uses ammonia as a nitrogen source.</text>
</comment>
<protein>
    <recommendedName>
        <fullName evidence="8 10">NH(3)-dependent NAD(+) synthetase</fullName>
        <ecNumber evidence="8 10">6.3.1.5</ecNumber>
    </recommendedName>
</protein>
<keyword evidence="7 8" id="KW-0520">NAD</keyword>
<evidence type="ECO:0000256" key="2">
    <source>
        <dbReference type="ARBA" id="ARBA00022598"/>
    </source>
</evidence>
<dbReference type="GO" id="GO:0003952">
    <property type="term" value="F:NAD+ synthase (glutamine-hydrolyzing) activity"/>
    <property type="evidence" value="ECO:0007669"/>
    <property type="project" value="InterPro"/>
</dbReference>
<evidence type="ECO:0000256" key="3">
    <source>
        <dbReference type="ARBA" id="ARBA00022723"/>
    </source>
</evidence>
<dbReference type="FunFam" id="3.40.50.620:FF:000106">
    <property type="entry name" value="Glutamine-dependent NAD(+) synthetase"/>
    <property type="match status" value="1"/>
</dbReference>
<dbReference type="Proteomes" id="UP000245577">
    <property type="component" value="Unassembled WGS sequence"/>
</dbReference>
<dbReference type="Pfam" id="PF02540">
    <property type="entry name" value="NAD_synthase"/>
    <property type="match status" value="1"/>
</dbReference>
<dbReference type="HAMAP" id="MF_00193">
    <property type="entry name" value="NadE_ammonia_dep"/>
    <property type="match status" value="1"/>
</dbReference>
<name>A0A2U1S6G2_9EURY</name>
<comment type="pathway">
    <text evidence="8">Cofactor biosynthesis; NAD(+) biosynthesis; NAD(+) from deamido-NAD(+) (ammonia route): step 1/1.</text>
</comment>
<feature type="binding site" description="in other chain" evidence="8">
    <location>
        <begin position="251"/>
        <end position="252"/>
    </location>
    <ligand>
        <name>deamido-NAD(+)</name>
        <dbReference type="ChEBI" id="CHEBI:58437"/>
        <note>ligand shared between two neighboring subunits</note>
    </ligand>
</feature>
<feature type="binding site" evidence="8">
    <location>
        <position position="41"/>
    </location>
    <ligand>
        <name>Mg(2+)</name>
        <dbReference type="ChEBI" id="CHEBI:18420"/>
    </ligand>
</feature>
<keyword evidence="3 8" id="KW-0479">Metal-binding</keyword>
<dbReference type="GO" id="GO:0005737">
    <property type="term" value="C:cytoplasm"/>
    <property type="evidence" value="ECO:0007669"/>
    <property type="project" value="InterPro"/>
</dbReference>
<evidence type="ECO:0000256" key="8">
    <source>
        <dbReference type="HAMAP-Rule" id="MF_00193"/>
    </source>
</evidence>
<dbReference type="GO" id="GO:0004359">
    <property type="term" value="F:glutaminase activity"/>
    <property type="evidence" value="ECO:0007669"/>
    <property type="project" value="InterPro"/>
</dbReference>
<dbReference type="PANTHER" id="PTHR23090">
    <property type="entry name" value="NH 3 /GLUTAMINE-DEPENDENT NAD + SYNTHETASE"/>
    <property type="match status" value="1"/>
</dbReference>
<dbReference type="NCBIfam" id="NF010587">
    <property type="entry name" value="PRK13980.1"/>
    <property type="match status" value="1"/>
</dbReference>
<sequence>MSELPQLDCKKTKEKIIEFIKTKMSEANAEGLVVGLSGGIDSTLSAFLATEAVGKENVFGVSMPSTTTPTEDKVHGTDLANILGIEYREIGIDSILNEYLTLTNYITYNDPLAIGNLKARIRMSIIYYYANAKNYMVIGTGNRSELLIGYFTKYGDGACDIEPIGDLYKLQVRELAKYMNVPSEIIEKPPRAGLWDNQTDEDEIGMKYEVLDNLLYLYVDKKEDISKIAENLNISVEEVERIIKKVKINAHKTRIPESPKRCDL</sequence>
<evidence type="ECO:0000256" key="5">
    <source>
        <dbReference type="ARBA" id="ARBA00022840"/>
    </source>
</evidence>
<dbReference type="NCBIfam" id="TIGR00552">
    <property type="entry name" value="nadE"/>
    <property type="match status" value="1"/>
</dbReference>
<dbReference type="PANTHER" id="PTHR23090:SF9">
    <property type="entry name" value="GLUTAMINE-DEPENDENT NAD(+) SYNTHETASE"/>
    <property type="match status" value="1"/>
</dbReference>
<feature type="binding site" evidence="8">
    <location>
        <position position="140"/>
    </location>
    <ligand>
        <name>ATP</name>
        <dbReference type="ChEBI" id="CHEBI:30616"/>
    </ligand>
</feature>
<proteinExistence type="inferred from homology"/>
<feature type="binding site" evidence="8">
    <location>
        <position position="145"/>
    </location>
    <ligand>
        <name>Mg(2+)</name>
        <dbReference type="ChEBI" id="CHEBI:18420"/>
    </ligand>
</feature>
<evidence type="ECO:0000256" key="6">
    <source>
        <dbReference type="ARBA" id="ARBA00022842"/>
    </source>
</evidence>
<feature type="binding site" evidence="8">
    <location>
        <position position="160"/>
    </location>
    <ligand>
        <name>deamido-NAD(+)</name>
        <dbReference type="ChEBI" id="CHEBI:58437"/>
        <note>ligand shared between two neighboring subunits</note>
    </ligand>
</feature>
<evidence type="ECO:0000313" key="12">
    <source>
        <dbReference type="EMBL" id="PWB85680.1"/>
    </source>
</evidence>
<comment type="similarity">
    <text evidence="1 8 9">Belongs to the NAD synthetase family.</text>
</comment>
<dbReference type="GO" id="GO:0008795">
    <property type="term" value="F:NAD+ synthase activity"/>
    <property type="evidence" value="ECO:0007669"/>
    <property type="project" value="UniProtKB-UniRule"/>
</dbReference>
<comment type="caution">
    <text evidence="12">The sequence shown here is derived from an EMBL/GenBank/DDBJ whole genome shotgun (WGS) entry which is preliminary data.</text>
</comment>
<accession>A0A2U1S6G2</accession>
<dbReference type="InterPro" id="IPR022926">
    <property type="entry name" value="NH(3)-dep_NAD(+)_synth"/>
</dbReference>
<dbReference type="InterPro" id="IPR003694">
    <property type="entry name" value="NAD_synthase"/>
</dbReference>
<evidence type="ECO:0000313" key="13">
    <source>
        <dbReference type="Proteomes" id="UP000245577"/>
    </source>
</evidence>
<evidence type="ECO:0000256" key="4">
    <source>
        <dbReference type="ARBA" id="ARBA00022741"/>
    </source>
</evidence>
<dbReference type="RefSeq" id="WP_116669334.1">
    <property type="nucleotide sequence ID" value="NZ_MZGU01000004.1"/>
</dbReference>
<evidence type="ECO:0000256" key="1">
    <source>
        <dbReference type="ARBA" id="ARBA00005859"/>
    </source>
</evidence>
<evidence type="ECO:0000256" key="10">
    <source>
        <dbReference type="RuleBase" id="RU003812"/>
    </source>
</evidence>
<evidence type="ECO:0000259" key="11">
    <source>
        <dbReference type="Pfam" id="PF02540"/>
    </source>
</evidence>
<evidence type="ECO:0000256" key="9">
    <source>
        <dbReference type="RuleBase" id="RU003811"/>
    </source>
</evidence>
<dbReference type="EMBL" id="MZGU01000004">
    <property type="protein sequence ID" value="PWB85680.1"/>
    <property type="molecule type" value="Genomic_DNA"/>
</dbReference>
<keyword evidence="2 8" id="KW-0436">Ligase</keyword>
<feature type="binding site" description="in other chain" evidence="8">
    <location>
        <position position="153"/>
    </location>
    <ligand>
        <name>deamido-NAD(+)</name>
        <dbReference type="ChEBI" id="CHEBI:58437"/>
        <note>ligand shared between two neighboring subunits</note>
    </ligand>
</feature>
<comment type="catalytic activity">
    <reaction evidence="8 10">
        <text>deamido-NAD(+) + NH4(+) + ATP = AMP + diphosphate + NAD(+) + H(+)</text>
        <dbReference type="Rhea" id="RHEA:21188"/>
        <dbReference type="ChEBI" id="CHEBI:15378"/>
        <dbReference type="ChEBI" id="CHEBI:28938"/>
        <dbReference type="ChEBI" id="CHEBI:30616"/>
        <dbReference type="ChEBI" id="CHEBI:33019"/>
        <dbReference type="ChEBI" id="CHEBI:57540"/>
        <dbReference type="ChEBI" id="CHEBI:58437"/>
        <dbReference type="ChEBI" id="CHEBI:456215"/>
        <dbReference type="EC" id="6.3.1.5"/>
    </reaction>
</comment>
<feature type="binding site" description="in other chain" evidence="8">
    <location>
        <position position="120"/>
    </location>
    <ligand>
        <name>deamido-NAD(+)</name>
        <dbReference type="ChEBI" id="CHEBI:58437"/>
        <note>ligand shared between two neighboring subunits</note>
    </ligand>
</feature>
<dbReference type="Gene3D" id="3.40.50.620">
    <property type="entry name" value="HUPs"/>
    <property type="match status" value="1"/>
</dbReference>
<dbReference type="InterPro" id="IPR022310">
    <property type="entry name" value="NAD/GMP_synthase"/>
</dbReference>
<dbReference type="EC" id="6.3.1.5" evidence="8 10"/>
<gene>
    <name evidence="8 12" type="primary">nadE</name>
    <name evidence="12" type="ORF">MBBWO_05150</name>
</gene>
<keyword evidence="13" id="KW-1185">Reference proteome</keyword>
<dbReference type="GO" id="GO:0046872">
    <property type="term" value="F:metal ion binding"/>
    <property type="evidence" value="ECO:0007669"/>
    <property type="project" value="UniProtKB-KW"/>
</dbReference>
<comment type="caution">
    <text evidence="8">Lacks conserved residue(s) required for the propagation of feature annotation.</text>
</comment>